<dbReference type="PANTHER" id="PTHR30055:SF238">
    <property type="entry name" value="MYCOFACTOCIN BIOSYNTHESIS TRANSCRIPTIONAL REGULATOR MFTR-RELATED"/>
    <property type="match status" value="1"/>
</dbReference>
<dbReference type="InterPro" id="IPR009057">
    <property type="entry name" value="Homeodomain-like_sf"/>
</dbReference>
<dbReference type="EMBL" id="QGHB01000018">
    <property type="protein sequence ID" value="PWK81310.1"/>
    <property type="molecule type" value="Genomic_DNA"/>
</dbReference>
<evidence type="ECO:0000256" key="2">
    <source>
        <dbReference type="ARBA" id="ARBA00023125"/>
    </source>
</evidence>
<evidence type="ECO:0000313" key="6">
    <source>
        <dbReference type="EMBL" id="PWK81310.1"/>
    </source>
</evidence>
<evidence type="ECO:0000256" key="3">
    <source>
        <dbReference type="ARBA" id="ARBA00023163"/>
    </source>
</evidence>
<feature type="domain" description="HTH tetR-type" evidence="5">
    <location>
        <begin position="34"/>
        <end position="94"/>
    </location>
</feature>
<keyword evidence="3" id="KW-0804">Transcription</keyword>
<dbReference type="InterPro" id="IPR050109">
    <property type="entry name" value="HTH-type_TetR-like_transc_reg"/>
</dbReference>
<dbReference type="Gene3D" id="1.10.10.60">
    <property type="entry name" value="Homeodomain-like"/>
    <property type="match status" value="1"/>
</dbReference>
<dbReference type="Pfam" id="PF00440">
    <property type="entry name" value="TetR_N"/>
    <property type="match status" value="1"/>
</dbReference>
<dbReference type="PROSITE" id="PS50977">
    <property type="entry name" value="HTH_TETR_2"/>
    <property type="match status" value="1"/>
</dbReference>
<dbReference type="GO" id="GO:0003700">
    <property type="term" value="F:DNA-binding transcription factor activity"/>
    <property type="evidence" value="ECO:0007669"/>
    <property type="project" value="TreeGrafter"/>
</dbReference>
<gene>
    <name evidence="6" type="ORF">C8D88_11878</name>
</gene>
<keyword evidence="2 4" id="KW-0238">DNA-binding</keyword>
<sequence>MTATDKSSVPVNFDRRYSDVVTTEKPGLRERTRQAVRTQLMAVAWGLFVEQGYDATTVDEIAAAVGMSQRSFFRYFSSKEDVVLVKFEAVGAMLADVLANRPAEEDAWTALRRAFDVIVGPTERDPRHGLVLLRITSQAPALRARVLEEQTNWQELLAPLVAQRMQQPAGGDLGPTALTAAALACLVVANAAWLRVDGTEPLAGFLDDAMRTVRPGAF</sequence>
<evidence type="ECO:0000256" key="4">
    <source>
        <dbReference type="PROSITE-ProRule" id="PRU00335"/>
    </source>
</evidence>
<comment type="caution">
    <text evidence="6">The sequence shown here is derived from an EMBL/GenBank/DDBJ whole genome shotgun (WGS) entry which is preliminary data.</text>
</comment>
<dbReference type="PANTHER" id="PTHR30055">
    <property type="entry name" value="HTH-TYPE TRANSCRIPTIONAL REGULATOR RUTR"/>
    <property type="match status" value="1"/>
</dbReference>
<dbReference type="InterPro" id="IPR041347">
    <property type="entry name" value="MftR_C"/>
</dbReference>
<dbReference type="AlphaFoldDB" id="A0A316HMS1"/>
<evidence type="ECO:0000313" key="7">
    <source>
        <dbReference type="Proteomes" id="UP000246005"/>
    </source>
</evidence>
<feature type="DNA-binding region" description="H-T-H motif" evidence="4">
    <location>
        <begin position="57"/>
        <end position="76"/>
    </location>
</feature>
<organism evidence="6 7">
    <name type="scientific">Lentzea atacamensis</name>
    <dbReference type="NCBI Taxonomy" id="531938"/>
    <lineage>
        <taxon>Bacteria</taxon>
        <taxon>Bacillati</taxon>
        <taxon>Actinomycetota</taxon>
        <taxon>Actinomycetes</taxon>
        <taxon>Pseudonocardiales</taxon>
        <taxon>Pseudonocardiaceae</taxon>
        <taxon>Lentzea</taxon>
    </lineage>
</organism>
<name>A0A316HMS1_9PSEU</name>
<proteinExistence type="predicted"/>
<dbReference type="SUPFAM" id="SSF46689">
    <property type="entry name" value="Homeodomain-like"/>
    <property type="match status" value="1"/>
</dbReference>
<protein>
    <submittedName>
        <fullName evidence="6">TetR family transcriptional regulator</fullName>
    </submittedName>
</protein>
<evidence type="ECO:0000256" key="1">
    <source>
        <dbReference type="ARBA" id="ARBA00023015"/>
    </source>
</evidence>
<evidence type="ECO:0000259" key="5">
    <source>
        <dbReference type="PROSITE" id="PS50977"/>
    </source>
</evidence>
<dbReference type="PRINTS" id="PR00455">
    <property type="entry name" value="HTHTETR"/>
</dbReference>
<dbReference type="Gene3D" id="1.10.357.10">
    <property type="entry name" value="Tetracycline Repressor, domain 2"/>
    <property type="match status" value="1"/>
</dbReference>
<accession>A0A316HMS1</accession>
<dbReference type="GO" id="GO:0000976">
    <property type="term" value="F:transcription cis-regulatory region binding"/>
    <property type="evidence" value="ECO:0007669"/>
    <property type="project" value="TreeGrafter"/>
</dbReference>
<dbReference type="InterPro" id="IPR001647">
    <property type="entry name" value="HTH_TetR"/>
</dbReference>
<dbReference type="Proteomes" id="UP000246005">
    <property type="component" value="Unassembled WGS sequence"/>
</dbReference>
<dbReference type="Pfam" id="PF17754">
    <property type="entry name" value="TetR_C_14"/>
    <property type="match status" value="1"/>
</dbReference>
<keyword evidence="1" id="KW-0805">Transcription regulation</keyword>
<reference evidence="6 7" key="1">
    <citation type="submission" date="2018-05" db="EMBL/GenBank/DDBJ databases">
        <title>Genomic Encyclopedia of Type Strains, Phase IV (KMG-IV): sequencing the most valuable type-strain genomes for metagenomic binning, comparative biology and taxonomic classification.</title>
        <authorList>
            <person name="Goeker M."/>
        </authorList>
    </citation>
    <scope>NUCLEOTIDE SEQUENCE [LARGE SCALE GENOMIC DNA]</scope>
    <source>
        <strain evidence="6 7">DSM 45480</strain>
    </source>
</reference>